<protein>
    <submittedName>
        <fullName evidence="2">Cupin domain-containing protein</fullName>
    </submittedName>
</protein>
<dbReference type="SUPFAM" id="SSF51182">
    <property type="entry name" value="RmlC-like cupins"/>
    <property type="match status" value="1"/>
</dbReference>
<dbReference type="RefSeq" id="WP_186967416.1">
    <property type="nucleotide sequence ID" value="NZ_JACOOE010000005.1"/>
</dbReference>
<dbReference type="InterPro" id="IPR014710">
    <property type="entry name" value="RmlC-like_jellyroll"/>
</dbReference>
<dbReference type="PANTHER" id="PTHR33387">
    <property type="entry name" value="RMLC-LIKE JELLY ROLL FOLD PROTEIN"/>
    <property type="match status" value="1"/>
</dbReference>
<proteinExistence type="predicted"/>
<dbReference type="InterPro" id="IPR009327">
    <property type="entry name" value="Cupin_DUF985"/>
</dbReference>
<gene>
    <name evidence="2" type="ORF">H8S67_11905</name>
</gene>
<comment type="caution">
    <text evidence="2">The sequence shown here is derived from an EMBL/GenBank/DDBJ whole genome shotgun (WGS) entry which is preliminary data.</text>
</comment>
<reference evidence="2 3" key="1">
    <citation type="submission" date="2020-08" db="EMBL/GenBank/DDBJ databases">
        <title>Genome public.</title>
        <authorList>
            <person name="Liu C."/>
            <person name="Sun Q."/>
        </authorList>
    </citation>
    <scope>NUCLEOTIDE SEQUENCE [LARGE SCALE GENOMIC DNA]</scope>
    <source>
        <strain evidence="2 3">M27</strain>
    </source>
</reference>
<dbReference type="InterPro" id="IPR039935">
    <property type="entry name" value="YML079W-like"/>
</dbReference>
<dbReference type="PANTHER" id="PTHR33387:SF3">
    <property type="entry name" value="DUF985 DOMAIN-CONTAINING PROTEIN"/>
    <property type="match status" value="1"/>
</dbReference>
<accession>A0ABR7CC44</accession>
<evidence type="ECO:0000259" key="1">
    <source>
        <dbReference type="Pfam" id="PF06172"/>
    </source>
</evidence>
<name>A0ABR7CC44_9BACE</name>
<keyword evidence="3" id="KW-1185">Reference proteome</keyword>
<evidence type="ECO:0000313" key="3">
    <source>
        <dbReference type="Proteomes" id="UP000600600"/>
    </source>
</evidence>
<dbReference type="EMBL" id="JACOOE010000005">
    <property type="protein sequence ID" value="MBC5605371.1"/>
    <property type="molecule type" value="Genomic_DNA"/>
</dbReference>
<evidence type="ECO:0000313" key="2">
    <source>
        <dbReference type="EMBL" id="MBC5605371.1"/>
    </source>
</evidence>
<dbReference type="CDD" id="cd06121">
    <property type="entry name" value="cupin_YML079wp"/>
    <property type="match status" value="1"/>
</dbReference>
<sequence>MKNNEKQYAAYWIDHLKMTPHPEGGYYREEYRSKKQVSMEGREAKRQVMTTIYYLLENDDFSAFHHIKSPESWFFHKGAPLLIYSFEEGVLVCRELSDQENGVLQITIEPGTWFAARLKEPSGFTLVSCAVAPGFEYEDFELADRNSLIIEYPDYKKEIINLTR</sequence>
<dbReference type="InterPro" id="IPR011051">
    <property type="entry name" value="RmlC_Cupin_sf"/>
</dbReference>
<feature type="domain" description="DUF985" evidence="1">
    <location>
        <begin position="11"/>
        <end position="143"/>
    </location>
</feature>
<dbReference type="Pfam" id="PF06172">
    <property type="entry name" value="Cupin_5"/>
    <property type="match status" value="1"/>
</dbReference>
<dbReference type="Proteomes" id="UP000600600">
    <property type="component" value="Unassembled WGS sequence"/>
</dbReference>
<dbReference type="Gene3D" id="2.60.120.10">
    <property type="entry name" value="Jelly Rolls"/>
    <property type="match status" value="1"/>
</dbReference>
<organism evidence="2 3">
    <name type="scientific">Bacteroides difficilis</name>
    <dbReference type="NCBI Taxonomy" id="2763021"/>
    <lineage>
        <taxon>Bacteria</taxon>
        <taxon>Pseudomonadati</taxon>
        <taxon>Bacteroidota</taxon>
        <taxon>Bacteroidia</taxon>
        <taxon>Bacteroidales</taxon>
        <taxon>Bacteroidaceae</taxon>
        <taxon>Bacteroides</taxon>
    </lineage>
</organism>